<evidence type="ECO:0000313" key="4">
    <source>
        <dbReference type="Proteomes" id="UP000054266"/>
    </source>
</evidence>
<keyword evidence="2" id="KW-0812">Transmembrane</keyword>
<evidence type="ECO:0000256" key="1">
    <source>
        <dbReference type="SAM" id="MobiDB-lite"/>
    </source>
</evidence>
<feature type="region of interest" description="Disordered" evidence="1">
    <location>
        <begin position="1"/>
        <end position="25"/>
    </location>
</feature>
<evidence type="ECO:0000256" key="2">
    <source>
        <dbReference type="SAM" id="Phobius"/>
    </source>
</evidence>
<gene>
    <name evidence="3" type="ORF">PV04_01980</name>
</gene>
<sequence>MLSQEKHNHRLPHLPCSKNDAQQQQRRAQENVVYLAIALMGGILLVARPALIVFVLLLMGYGKLYHVETHEKSRGLFREKQSEHALHLGPSRAHNGKGGASFPDLVKALNLPKMNN</sequence>
<feature type="transmembrane region" description="Helical" evidence="2">
    <location>
        <begin position="32"/>
        <end position="59"/>
    </location>
</feature>
<organism evidence="3 4">
    <name type="scientific">Phialophora macrospora</name>
    <dbReference type="NCBI Taxonomy" id="1851006"/>
    <lineage>
        <taxon>Eukaryota</taxon>
        <taxon>Fungi</taxon>
        <taxon>Dikarya</taxon>
        <taxon>Ascomycota</taxon>
        <taxon>Pezizomycotina</taxon>
        <taxon>Eurotiomycetes</taxon>
        <taxon>Chaetothyriomycetidae</taxon>
        <taxon>Chaetothyriales</taxon>
        <taxon>Herpotrichiellaceae</taxon>
        <taxon>Phialophora</taxon>
    </lineage>
</organism>
<name>A0A0D2G531_9EURO</name>
<dbReference type="AlphaFoldDB" id="A0A0D2G531"/>
<dbReference type="HOGENOM" id="CLU_1981641_0_0_1"/>
<reference evidence="3 4" key="1">
    <citation type="submission" date="2015-01" db="EMBL/GenBank/DDBJ databases">
        <title>The Genome Sequence of Capronia semiimmersa CBS27337.</title>
        <authorList>
            <consortium name="The Broad Institute Genomics Platform"/>
            <person name="Cuomo C."/>
            <person name="de Hoog S."/>
            <person name="Gorbushina A."/>
            <person name="Stielow B."/>
            <person name="Teixiera M."/>
            <person name="Abouelleil A."/>
            <person name="Chapman S.B."/>
            <person name="Priest M."/>
            <person name="Young S.K."/>
            <person name="Wortman J."/>
            <person name="Nusbaum C."/>
            <person name="Birren B."/>
        </authorList>
    </citation>
    <scope>NUCLEOTIDE SEQUENCE [LARGE SCALE GENOMIC DNA]</scope>
    <source>
        <strain evidence="3 4">CBS 27337</strain>
    </source>
</reference>
<keyword evidence="4" id="KW-1185">Reference proteome</keyword>
<dbReference type="Proteomes" id="UP000054266">
    <property type="component" value="Unassembled WGS sequence"/>
</dbReference>
<keyword evidence="2" id="KW-0472">Membrane</keyword>
<accession>A0A0D2G531</accession>
<dbReference type="EMBL" id="KN846956">
    <property type="protein sequence ID" value="KIW73900.1"/>
    <property type="molecule type" value="Genomic_DNA"/>
</dbReference>
<feature type="region of interest" description="Disordered" evidence="1">
    <location>
        <begin position="78"/>
        <end position="102"/>
    </location>
</feature>
<protein>
    <submittedName>
        <fullName evidence="3">Uncharacterized protein</fullName>
    </submittedName>
</protein>
<keyword evidence="2" id="KW-1133">Transmembrane helix</keyword>
<proteinExistence type="predicted"/>
<evidence type="ECO:0000313" key="3">
    <source>
        <dbReference type="EMBL" id="KIW73900.1"/>
    </source>
</evidence>